<protein>
    <recommendedName>
        <fullName evidence="4">Apple domain-containing protein</fullName>
    </recommendedName>
</protein>
<dbReference type="RefSeq" id="XP_024732972.1">
    <property type="nucleotide sequence ID" value="XM_024888410.1"/>
</dbReference>
<feature type="chain" id="PRO_5014468646" description="Apple domain-containing protein" evidence="1">
    <location>
        <begin position="22"/>
        <end position="202"/>
    </location>
</feature>
<dbReference type="InParanoid" id="A0A2J6SZ57"/>
<reference evidence="2 3" key="1">
    <citation type="submission" date="2016-04" db="EMBL/GenBank/DDBJ databases">
        <title>A degradative enzymes factory behind the ericoid mycorrhizal symbiosis.</title>
        <authorList>
            <consortium name="DOE Joint Genome Institute"/>
            <person name="Martino E."/>
            <person name="Morin E."/>
            <person name="Grelet G."/>
            <person name="Kuo A."/>
            <person name="Kohler A."/>
            <person name="Daghino S."/>
            <person name="Barry K."/>
            <person name="Choi C."/>
            <person name="Cichocki N."/>
            <person name="Clum A."/>
            <person name="Copeland A."/>
            <person name="Hainaut M."/>
            <person name="Haridas S."/>
            <person name="Labutti K."/>
            <person name="Lindquist E."/>
            <person name="Lipzen A."/>
            <person name="Khouja H.-R."/>
            <person name="Murat C."/>
            <person name="Ohm R."/>
            <person name="Olson A."/>
            <person name="Spatafora J."/>
            <person name="Veneault-Fourrey C."/>
            <person name="Henrissat B."/>
            <person name="Grigoriev I."/>
            <person name="Martin F."/>
            <person name="Perotto S."/>
        </authorList>
    </citation>
    <scope>NUCLEOTIDE SEQUENCE [LARGE SCALE GENOMIC DNA]</scope>
    <source>
        <strain evidence="2 3">E</strain>
    </source>
</reference>
<evidence type="ECO:0008006" key="4">
    <source>
        <dbReference type="Google" id="ProtNLM"/>
    </source>
</evidence>
<dbReference type="OrthoDB" id="160645at2759"/>
<evidence type="ECO:0000313" key="3">
    <source>
        <dbReference type="Proteomes" id="UP000235371"/>
    </source>
</evidence>
<name>A0A2J6SZ57_9HELO</name>
<gene>
    <name evidence="2" type="ORF">K444DRAFT_71770</name>
</gene>
<evidence type="ECO:0000313" key="2">
    <source>
        <dbReference type="EMBL" id="PMD56068.1"/>
    </source>
</evidence>
<keyword evidence="3" id="KW-1185">Reference proteome</keyword>
<proteinExistence type="predicted"/>
<accession>A0A2J6SZ57</accession>
<dbReference type="EMBL" id="KZ613852">
    <property type="protein sequence ID" value="PMD56068.1"/>
    <property type="molecule type" value="Genomic_DNA"/>
</dbReference>
<dbReference type="Gene3D" id="3.50.4.10">
    <property type="entry name" value="Hepatocyte Growth Factor"/>
    <property type="match status" value="1"/>
</dbReference>
<feature type="signal peptide" evidence="1">
    <location>
        <begin position="1"/>
        <end position="21"/>
    </location>
</feature>
<dbReference type="GeneID" id="36596486"/>
<dbReference type="Proteomes" id="UP000235371">
    <property type="component" value="Unassembled WGS sequence"/>
</dbReference>
<sequence length="202" mass="21558">MVRSFVLSSLSLLFLASDVFSKPVVTKSIVIIPSCPAANGLKYDTPAGTYVVQCSVSSGGQNIHTDHAVANFQTCLDQCGSTPKYVAVTYETSSRTCILKSTFGASTPNTRAISAGLHNGTVAVPAPVVVQSLSVGSSSKCHQQYASASILRQLTTTPRFIRERIVVCWFPHSVTRCQPEIVTGASVQSVWRACSLVLALWC</sequence>
<keyword evidence="1" id="KW-0732">Signal</keyword>
<organism evidence="2 3">
    <name type="scientific">Hyaloscypha bicolor E</name>
    <dbReference type="NCBI Taxonomy" id="1095630"/>
    <lineage>
        <taxon>Eukaryota</taxon>
        <taxon>Fungi</taxon>
        <taxon>Dikarya</taxon>
        <taxon>Ascomycota</taxon>
        <taxon>Pezizomycotina</taxon>
        <taxon>Leotiomycetes</taxon>
        <taxon>Helotiales</taxon>
        <taxon>Hyaloscyphaceae</taxon>
        <taxon>Hyaloscypha</taxon>
        <taxon>Hyaloscypha bicolor</taxon>
    </lineage>
</organism>
<dbReference type="AlphaFoldDB" id="A0A2J6SZ57"/>
<evidence type="ECO:0000256" key="1">
    <source>
        <dbReference type="SAM" id="SignalP"/>
    </source>
</evidence>